<dbReference type="PANTHER" id="PTHR43630">
    <property type="entry name" value="POLY-BETA-1,6-N-ACETYL-D-GLUCOSAMINE SYNTHASE"/>
    <property type="match status" value="1"/>
</dbReference>
<dbReference type="RefSeq" id="WP_092362218.1">
    <property type="nucleotide sequence ID" value="NZ_DAINWJ010000023.1"/>
</dbReference>
<keyword evidence="4" id="KW-1185">Reference proteome</keyword>
<dbReference type="GO" id="GO:0016740">
    <property type="term" value="F:transferase activity"/>
    <property type="evidence" value="ECO:0007669"/>
    <property type="project" value="UniProtKB-KW"/>
</dbReference>
<dbReference type="InterPro" id="IPR019734">
    <property type="entry name" value="TPR_rpt"/>
</dbReference>
<protein>
    <submittedName>
        <fullName evidence="3">Glycosyltransferase involved in cell wall bisynthesis</fullName>
    </submittedName>
</protein>
<name>A0A1I0EJT3_9FIRM</name>
<dbReference type="AlphaFoldDB" id="A0A1I0EJT3"/>
<keyword evidence="1" id="KW-0802">TPR repeat</keyword>
<dbReference type="GeneID" id="93276656"/>
<feature type="repeat" description="TPR" evidence="1">
    <location>
        <begin position="263"/>
        <end position="296"/>
    </location>
</feature>
<dbReference type="Proteomes" id="UP000198508">
    <property type="component" value="Unassembled WGS sequence"/>
</dbReference>
<dbReference type="SUPFAM" id="SSF53448">
    <property type="entry name" value="Nucleotide-diphospho-sugar transferases"/>
    <property type="match status" value="1"/>
</dbReference>
<dbReference type="SUPFAM" id="SSF48452">
    <property type="entry name" value="TPR-like"/>
    <property type="match status" value="1"/>
</dbReference>
<evidence type="ECO:0000313" key="4">
    <source>
        <dbReference type="Proteomes" id="UP000198508"/>
    </source>
</evidence>
<dbReference type="Gene3D" id="3.90.550.10">
    <property type="entry name" value="Spore Coat Polysaccharide Biosynthesis Protein SpsA, Chain A"/>
    <property type="match status" value="1"/>
</dbReference>
<feature type="domain" description="Glycosyltransferase 2-like" evidence="2">
    <location>
        <begin position="5"/>
        <end position="126"/>
    </location>
</feature>
<dbReference type="EMBL" id="FOIM01000006">
    <property type="protein sequence ID" value="SET44753.1"/>
    <property type="molecule type" value="Genomic_DNA"/>
</dbReference>
<dbReference type="Pfam" id="PF00535">
    <property type="entry name" value="Glycos_transf_2"/>
    <property type="match status" value="1"/>
</dbReference>
<dbReference type="InterPro" id="IPR001173">
    <property type="entry name" value="Glyco_trans_2-like"/>
</dbReference>
<accession>A0A1I0EJT3</accession>
<dbReference type="SMART" id="SM00028">
    <property type="entry name" value="TPR"/>
    <property type="match status" value="2"/>
</dbReference>
<keyword evidence="3" id="KW-0808">Transferase</keyword>
<dbReference type="PANTHER" id="PTHR43630:SF2">
    <property type="entry name" value="GLYCOSYLTRANSFERASE"/>
    <property type="match status" value="1"/>
</dbReference>
<dbReference type="PROSITE" id="PS50005">
    <property type="entry name" value="TPR"/>
    <property type="match status" value="1"/>
</dbReference>
<dbReference type="InterPro" id="IPR011990">
    <property type="entry name" value="TPR-like_helical_dom_sf"/>
</dbReference>
<gene>
    <name evidence="3" type="ORF">SAMN05216313_106141</name>
</gene>
<evidence type="ECO:0000313" key="3">
    <source>
        <dbReference type="EMBL" id="SET44753.1"/>
    </source>
</evidence>
<evidence type="ECO:0000259" key="2">
    <source>
        <dbReference type="Pfam" id="PF00535"/>
    </source>
</evidence>
<dbReference type="STRING" id="460384.SAMN05216313_106141"/>
<proteinExistence type="predicted"/>
<evidence type="ECO:0000256" key="1">
    <source>
        <dbReference type="PROSITE-ProRule" id="PRU00339"/>
    </source>
</evidence>
<dbReference type="CDD" id="cd02511">
    <property type="entry name" value="Beta4Glucosyltransferase"/>
    <property type="match status" value="1"/>
</dbReference>
<dbReference type="InterPro" id="IPR029044">
    <property type="entry name" value="Nucleotide-diphossugar_trans"/>
</dbReference>
<organism evidence="3 4">
    <name type="scientific">Enterocloster lavalensis</name>
    <dbReference type="NCBI Taxonomy" id="460384"/>
    <lineage>
        <taxon>Bacteria</taxon>
        <taxon>Bacillati</taxon>
        <taxon>Bacillota</taxon>
        <taxon>Clostridia</taxon>
        <taxon>Lachnospirales</taxon>
        <taxon>Lachnospiraceae</taxon>
        <taxon>Enterocloster</taxon>
    </lineage>
</organism>
<reference evidence="4" key="1">
    <citation type="submission" date="2016-10" db="EMBL/GenBank/DDBJ databases">
        <authorList>
            <person name="Varghese N."/>
            <person name="Submissions S."/>
        </authorList>
    </citation>
    <scope>NUCLEOTIDE SEQUENCE [LARGE SCALE GENOMIC DNA]</scope>
    <source>
        <strain evidence="4">NLAE-zl-G277</strain>
    </source>
</reference>
<sequence>MITISLCMIVKNEEAVLGRVLEQMRGIADEIIVVDTGSADRTREIAAQFTDHVFDYKWHQDFAAARNFACSKASMDYWMWLDADDVIRPDQQKLLLRLKESLNPATDIVMMKYLTGFDQNGHVTFSYYRERLIKNRQGFLWEGRVHEAVTPRGNILYSPVEIEHRKLAAGDSDRNLRIYETMIGEGETLCPRHQFYYGRELYYHQRYEEAVKVFEHFLEEPDGWVENRIDACLQLSRCREQLGQKREAFLALTGSFLYDEPRAEILCEIGRLLMGEHAYKTAAYWYQRALELTPRDTSGAFVLQDCYGYIPYMQLCVCFDHLGDHKKAYEYHLLARELKPESEAVKQNQLYFDKLFQDEEG</sequence>
<dbReference type="Gene3D" id="1.25.40.10">
    <property type="entry name" value="Tetratricopeptide repeat domain"/>
    <property type="match status" value="2"/>
</dbReference>